<feature type="transmembrane region" description="Helical" evidence="8">
    <location>
        <begin position="413"/>
        <end position="440"/>
    </location>
</feature>
<keyword evidence="4 8" id="KW-1133">Transmembrane helix</keyword>
<feature type="transmembrane region" description="Helical" evidence="8">
    <location>
        <begin position="452"/>
        <end position="471"/>
    </location>
</feature>
<evidence type="ECO:0000259" key="9">
    <source>
        <dbReference type="Pfam" id="PF00497"/>
    </source>
</evidence>
<keyword evidence="2" id="KW-1003">Cell membrane</keyword>
<keyword evidence="12" id="KW-1185">Reference proteome</keyword>
<evidence type="ECO:0008006" key="13">
    <source>
        <dbReference type="Google" id="ProtNLM"/>
    </source>
</evidence>
<reference evidence="11" key="1">
    <citation type="submission" date="2021-03" db="EMBL/GenBank/DDBJ databases">
        <title>Chromosome level genome of the anhydrobiotic midge Polypedilum vanderplanki.</title>
        <authorList>
            <person name="Yoshida Y."/>
            <person name="Kikawada T."/>
            <person name="Gusev O."/>
        </authorList>
    </citation>
    <scope>NUCLEOTIDE SEQUENCE</scope>
    <source>
        <strain evidence="11">NIAS01</strain>
        <tissue evidence="11">Whole body or cell culture</tissue>
    </source>
</reference>
<evidence type="ECO:0000256" key="1">
    <source>
        <dbReference type="ARBA" id="ARBA00004651"/>
    </source>
</evidence>
<dbReference type="OrthoDB" id="6614738at2759"/>
<evidence type="ECO:0000313" key="12">
    <source>
        <dbReference type="Proteomes" id="UP001107558"/>
    </source>
</evidence>
<proteinExistence type="predicted"/>
<gene>
    <name evidence="11" type="ORF">PVAND_000829</name>
</gene>
<dbReference type="AlphaFoldDB" id="A0A9J6BLI1"/>
<keyword evidence="7" id="KW-0325">Glycoprotein</keyword>
<name>A0A9J6BLI1_POLVA</name>
<evidence type="ECO:0000313" key="11">
    <source>
        <dbReference type="EMBL" id="KAG5670576.1"/>
    </source>
</evidence>
<dbReference type="SUPFAM" id="SSF53850">
    <property type="entry name" value="Periplasmic binding protein-like II"/>
    <property type="match status" value="1"/>
</dbReference>
<evidence type="ECO:0000256" key="7">
    <source>
        <dbReference type="ARBA" id="ARBA00023180"/>
    </source>
</evidence>
<dbReference type="EMBL" id="JADBJN010000003">
    <property type="protein sequence ID" value="KAG5670576.1"/>
    <property type="molecule type" value="Genomic_DNA"/>
</dbReference>
<comment type="caution">
    <text evidence="11">The sequence shown here is derived from an EMBL/GenBank/DDBJ whole genome shotgun (WGS) entry which is preliminary data.</text>
</comment>
<dbReference type="GO" id="GO:0005886">
    <property type="term" value="C:plasma membrane"/>
    <property type="evidence" value="ECO:0007669"/>
    <property type="project" value="UniProtKB-SubCell"/>
</dbReference>
<dbReference type="Gene3D" id="3.40.190.10">
    <property type="entry name" value="Periplasmic binding protein-like II"/>
    <property type="match status" value="1"/>
</dbReference>
<evidence type="ECO:0000256" key="6">
    <source>
        <dbReference type="ARBA" id="ARBA00023170"/>
    </source>
</evidence>
<feature type="transmembrane region" description="Helical" evidence="8">
    <location>
        <begin position="667"/>
        <end position="695"/>
    </location>
</feature>
<dbReference type="Pfam" id="PF24061">
    <property type="entry name" value="LBD_receptor"/>
    <property type="match status" value="1"/>
</dbReference>
<dbReference type="InterPro" id="IPR056198">
    <property type="entry name" value="LBD_receptor"/>
</dbReference>
<feature type="domain" description="Putative ionotropic receptor ligand binding" evidence="10">
    <location>
        <begin position="133"/>
        <end position="254"/>
    </location>
</feature>
<dbReference type="PANTHER" id="PTHR42643:SF30">
    <property type="entry name" value="IONOTROPIC RECEPTOR 40A-RELATED"/>
    <property type="match status" value="1"/>
</dbReference>
<dbReference type="Gene3D" id="1.10.287.70">
    <property type="match status" value="1"/>
</dbReference>
<evidence type="ECO:0000256" key="5">
    <source>
        <dbReference type="ARBA" id="ARBA00023136"/>
    </source>
</evidence>
<feature type="domain" description="Solute-binding protein family 3/N-terminal" evidence="9">
    <location>
        <begin position="305"/>
        <end position="631"/>
    </location>
</feature>
<dbReference type="Pfam" id="PF00497">
    <property type="entry name" value="SBP_bac_3"/>
    <property type="match status" value="1"/>
</dbReference>
<dbReference type="InterPro" id="IPR001638">
    <property type="entry name" value="Solute-binding_3/MltF_N"/>
</dbReference>
<accession>A0A9J6BLI1</accession>
<comment type="subcellular location">
    <subcellularLocation>
        <location evidence="1">Cell membrane</location>
        <topology evidence="1">Multi-pass membrane protein</topology>
    </subcellularLocation>
</comment>
<keyword evidence="6" id="KW-0675">Receptor</keyword>
<dbReference type="Proteomes" id="UP001107558">
    <property type="component" value="Chromosome 3"/>
</dbReference>
<sequence>MEFDVLAQKIAQLDPDSDENVEKKVREVIDHYYELTDIANELEDIFSPLLFQCFCWNIRFMRVHFRFVALEQIDDKSKFDISICVNQIVRKYLAKDYLKNSSTIFLNLLPNDETGSMMVQQRILKLLNEDETHQVNMIIKDDSPPVDKTSAETRAREKAKNYVILVTFPTEIVENIKKLQKLETWNHEAKFIVVVTERFADQFEMEVVVSGTFKLFFDYSILNVYVLIQNLDTENLIQSFIWYPYDGNSCSNILSYSNLEIIDECETLNDTESTYDDGNKFQLRQLISQLPSRLPSKFHGCPLIITTNIWEPFVYGSRDGVEDGIEVMLIKTISEKLDMKAVFKVIDDAKAFAYITADEDTGFYSDLIRRKVDVMIGGLYDNDVSRKLLSTTIPYLGDEMTWCVKRSELAPNWMNIFIIFDVILWIALWLTTIVIALILYSFVRIENRPNKNFFWSLLISLCYSFGIYAHYEPRRGFIRFFTGCMLFFGLNFNAAYQGFMLSVLTMPRYEHQIANIHEAIAANYRFTGGENLKALFEEGKDYVAAHLRDHYETCLKMDKCLLELKTDHKLAFAISRQHAMNAKVPISDEDIYCFEKADNIFSFSVVMLFKKDHHLLPLVNTLIRRITESGFILKWRTDVELIKFKENLQRHRNDDPNVNRAISLNQLIGAFGLGLVGVLVAAFVFAIEWITYYLAQKRRIRFMRIIERILFQS</sequence>
<organism evidence="11 12">
    <name type="scientific">Polypedilum vanderplanki</name>
    <name type="common">Sleeping chironomid midge</name>
    <dbReference type="NCBI Taxonomy" id="319348"/>
    <lineage>
        <taxon>Eukaryota</taxon>
        <taxon>Metazoa</taxon>
        <taxon>Ecdysozoa</taxon>
        <taxon>Arthropoda</taxon>
        <taxon>Hexapoda</taxon>
        <taxon>Insecta</taxon>
        <taxon>Pterygota</taxon>
        <taxon>Neoptera</taxon>
        <taxon>Endopterygota</taxon>
        <taxon>Diptera</taxon>
        <taxon>Nematocera</taxon>
        <taxon>Chironomoidea</taxon>
        <taxon>Chironomidae</taxon>
        <taxon>Chironominae</taxon>
        <taxon>Polypedilum</taxon>
        <taxon>Polypedilum</taxon>
    </lineage>
</organism>
<evidence type="ECO:0000256" key="2">
    <source>
        <dbReference type="ARBA" id="ARBA00022475"/>
    </source>
</evidence>
<dbReference type="InterPro" id="IPR052192">
    <property type="entry name" value="Insect_Ionotropic_Sensory_Rcpt"/>
</dbReference>
<evidence type="ECO:0000259" key="10">
    <source>
        <dbReference type="Pfam" id="PF24061"/>
    </source>
</evidence>
<dbReference type="PANTHER" id="PTHR42643">
    <property type="entry name" value="IONOTROPIC RECEPTOR 20A-RELATED"/>
    <property type="match status" value="1"/>
</dbReference>
<evidence type="ECO:0000256" key="8">
    <source>
        <dbReference type="SAM" id="Phobius"/>
    </source>
</evidence>
<evidence type="ECO:0000256" key="3">
    <source>
        <dbReference type="ARBA" id="ARBA00022692"/>
    </source>
</evidence>
<evidence type="ECO:0000256" key="4">
    <source>
        <dbReference type="ARBA" id="ARBA00022989"/>
    </source>
</evidence>
<keyword evidence="3 8" id="KW-0812">Transmembrane</keyword>
<keyword evidence="5 8" id="KW-0472">Membrane</keyword>
<protein>
    <recommendedName>
        <fullName evidence="13">Ionotropic receptor</fullName>
    </recommendedName>
</protein>